<organism evidence="1 2">
    <name type="scientific">Allacma fusca</name>
    <dbReference type="NCBI Taxonomy" id="39272"/>
    <lineage>
        <taxon>Eukaryota</taxon>
        <taxon>Metazoa</taxon>
        <taxon>Ecdysozoa</taxon>
        <taxon>Arthropoda</taxon>
        <taxon>Hexapoda</taxon>
        <taxon>Collembola</taxon>
        <taxon>Symphypleona</taxon>
        <taxon>Sminthuridae</taxon>
        <taxon>Allacma</taxon>
    </lineage>
</organism>
<gene>
    <name evidence="1" type="ORF">AFUS01_LOCUS32097</name>
</gene>
<reference evidence="1" key="1">
    <citation type="submission" date="2021-06" db="EMBL/GenBank/DDBJ databases">
        <authorList>
            <person name="Hodson N. C."/>
            <person name="Mongue J. A."/>
            <person name="Jaron S. K."/>
        </authorList>
    </citation>
    <scope>NUCLEOTIDE SEQUENCE</scope>
</reference>
<dbReference type="EMBL" id="CAJVCH010521116">
    <property type="protein sequence ID" value="CAG7821784.1"/>
    <property type="molecule type" value="Genomic_DNA"/>
</dbReference>
<accession>A0A8J2KYK1</accession>
<evidence type="ECO:0000313" key="1">
    <source>
        <dbReference type="EMBL" id="CAG7821784.1"/>
    </source>
</evidence>
<evidence type="ECO:0000313" key="2">
    <source>
        <dbReference type="Proteomes" id="UP000708208"/>
    </source>
</evidence>
<feature type="non-terminal residue" evidence="1">
    <location>
        <position position="187"/>
    </location>
</feature>
<feature type="non-terminal residue" evidence="1">
    <location>
        <position position="1"/>
    </location>
</feature>
<name>A0A8J2KYK1_9HEXA</name>
<dbReference type="AlphaFoldDB" id="A0A8J2KYK1"/>
<keyword evidence="2" id="KW-1185">Reference proteome</keyword>
<sequence length="187" mass="21488">EKVYLAVETLLKLAHQTFKLKQKEGLPRKLQNSDKKKMKEFSSVLRPFADLTDVLQADGVTSSILINSLVCKLKEVKLLEVKYFLEMRNNLVAQIIKRFEPIVNHRSFILATAVDARMKLNVFKLKDTAGLRLPSYTDTKKMCKEFFKEETYDSTNPVPTNRKCFIDEVNQQAQNDALITGDSIRES</sequence>
<comment type="caution">
    <text evidence="1">The sequence shown here is derived from an EMBL/GenBank/DDBJ whole genome shotgun (WGS) entry which is preliminary data.</text>
</comment>
<dbReference type="Proteomes" id="UP000708208">
    <property type="component" value="Unassembled WGS sequence"/>
</dbReference>
<protein>
    <submittedName>
        <fullName evidence="1">Uncharacterized protein</fullName>
    </submittedName>
</protein>
<proteinExistence type="predicted"/>